<gene>
    <name evidence="2" type="ORF">CISG_05780</name>
</gene>
<evidence type="ECO:0000313" key="3">
    <source>
        <dbReference type="Proteomes" id="UP000054559"/>
    </source>
</evidence>
<protein>
    <submittedName>
        <fullName evidence="2">Uncharacterized protein</fullName>
    </submittedName>
</protein>
<evidence type="ECO:0000256" key="1">
    <source>
        <dbReference type="SAM" id="SignalP"/>
    </source>
</evidence>
<dbReference type="EMBL" id="DS268147">
    <property type="protein sequence ID" value="KMU76637.1"/>
    <property type="molecule type" value="Genomic_DNA"/>
</dbReference>
<keyword evidence="1" id="KW-0732">Signal</keyword>
<accession>A0A0J8TSB1</accession>
<dbReference type="Proteomes" id="UP000054559">
    <property type="component" value="Unassembled WGS sequence"/>
</dbReference>
<organism evidence="2 3">
    <name type="scientific">Coccidioides immitis RMSCC 3703</name>
    <dbReference type="NCBI Taxonomy" id="454286"/>
    <lineage>
        <taxon>Eukaryota</taxon>
        <taxon>Fungi</taxon>
        <taxon>Dikarya</taxon>
        <taxon>Ascomycota</taxon>
        <taxon>Pezizomycotina</taxon>
        <taxon>Eurotiomycetes</taxon>
        <taxon>Eurotiomycetidae</taxon>
        <taxon>Onygenales</taxon>
        <taxon>Onygenaceae</taxon>
        <taxon>Coccidioides</taxon>
    </lineage>
</organism>
<proteinExistence type="predicted"/>
<evidence type="ECO:0000313" key="2">
    <source>
        <dbReference type="EMBL" id="KMU76637.1"/>
    </source>
</evidence>
<sequence length="164" mass="18768">MAILLWWSQQLLCNLTILAQMSIATGAAFPDYDFFQKFLSPEILGDENVLQWTFQNMLKTRRGMALYVEHHPLILHLQLWYQCTPYSMMHTYLVGIEQHGYLNPSSSLQAPVCNYRPVHPPILFASAAPKGEIVEPCAEHFCPQGDPSPFSRYTLEPALHEFAK</sequence>
<reference evidence="3" key="1">
    <citation type="journal article" date="2010" name="Genome Res.">
        <title>Population genomic sequencing of Coccidioides fungi reveals recent hybridization and transposon control.</title>
        <authorList>
            <person name="Neafsey D.E."/>
            <person name="Barker B.M."/>
            <person name="Sharpton T.J."/>
            <person name="Stajich J.E."/>
            <person name="Park D.J."/>
            <person name="Whiston E."/>
            <person name="Hung C.-Y."/>
            <person name="McMahan C."/>
            <person name="White J."/>
            <person name="Sykes S."/>
            <person name="Heiman D."/>
            <person name="Young S."/>
            <person name="Zeng Q."/>
            <person name="Abouelleil A."/>
            <person name="Aftuck L."/>
            <person name="Bessette D."/>
            <person name="Brown A."/>
            <person name="FitzGerald M."/>
            <person name="Lui A."/>
            <person name="Macdonald J.P."/>
            <person name="Priest M."/>
            <person name="Orbach M.J."/>
            <person name="Galgiani J.N."/>
            <person name="Kirkland T.N."/>
            <person name="Cole G.T."/>
            <person name="Birren B.W."/>
            <person name="Henn M.R."/>
            <person name="Taylor J.W."/>
            <person name="Rounsley S.D."/>
        </authorList>
    </citation>
    <scope>NUCLEOTIDE SEQUENCE [LARGE SCALE GENOMIC DNA]</scope>
    <source>
        <strain evidence="3">RMSCC 3703</strain>
    </source>
</reference>
<name>A0A0J8TSB1_COCIT</name>
<feature type="signal peptide" evidence="1">
    <location>
        <begin position="1"/>
        <end position="26"/>
    </location>
</feature>
<feature type="chain" id="PRO_5005309612" evidence="1">
    <location>
        <begin position="27"/>
        <end position="164"/>
    </location>
</feature>
<dbReference type="AlphaFoldDB" id="A0A0J8TSB1"/>